<name>A0A2R8FA57_9CHLA</name>
<dbReference type="Proteomes" id="UP000244926">
    <property type="component" value="Chromosome I"/>
</dbReference>
<evidence type="ECO:0000313" key="2">
    <source>
        <dbReference type="Proteomes" id="UP000244926"/>
    </source>
</evidence>
<sequence>MKNKMDYKSQLAFSCPCCHKGNVCFSVFNLDTTLTCSVCASTYAFDSVMRNDIRQFVALCKRIHDANSILGSATVSVSVEDNQMDIPFQLLFSRFPVVLNLSLEGRKIIIRFLFDALNKTILHQESDLVS</sequence>
<proteinExistence type="predicted"/>
<evidence type="ECO:0000313" key="1">
    <source>
        <dbReference type="EMBL" id="SPN73251.1"/>
    </source>
</evidence>
<dbReference type="EMBL" id="LT993738">
    <property type="protein sequence ID" value="SPN73251.1"/>
    <property type="molecule type" value="Genomic_DNA"/>
</dbReference>
<keyword evidence="2" id="KW-1185">Reference proteome</keyword>
<protein>
    <submittedName>
        <fullName evidence="1">Uncharacterized protein</fullName>
    </submittedName>
</protein>
<organism evidence="1 2">
    <name type="scientific">Chlamydia serpentis</name>
    <dbReference type="NCBI Taxonomy" id="1967782"/>
    <lineage>
        <taxon>Bacteria</taxon>
        <taxon>Pseudomonadati</taxon>
        <taxon>Chlamydiota</taxon>
        <taxon>Chlamydiia</taxon>
        <taxon>Chlamydiales</taxon>
        <taxon>Chlamydiaceae</taxon>
        <taxon>Chlamydia/Chlamydophila group</taxon>
        <taxon>Chlamydia</taxon>
    </lineage>
</organism>
<accession>A0A2R8FA57</accession>
<dbReference type="KEGG" id="csee:C10C_0064"/>
<gene>
    <name evidence="1" type="ORF">C10C_0064</name>
</gene>
<dbReference type="AlphaFoldDB" id="A0A2R8FA57"/>
<dbReference type="OrthoDB" id="18935at2"/>
<reference evidence="2" key="1">
    <citation type="submission" date="2017-11" db="EMBL/GenBank/DDBJ databases">
        <authorList>
            <person name="Seth-Smith MB H."/>
        </authorList>
    </citation>
    <scope>NUCLEOTIDE SEQUENCE [LARGE SCALE GENOMIC DNA]</scope>
</reference>